<dbReference type="AlphaFoldDB" id="A0A6C0AG44"/>
<feature type="transmembrane region" description="Helical" evidence="1">
    <location>
        <begin position="7"/>
        <end position="28"/>
    </location>
</feature>
<keyword evidence="1" id="KW-0472">Membrane</keyword>
<sequence length="83" mass="9331">MSYLSQLLIEAIFVGISLILVGNVVGFLVGKYYIKPELPIECANYNKYHIMEVTLFLTGFLLHILFEISGLNKFYIKNGASAL</sequence>
<name>A0A6C0AG44_9ZZZZ</name>
<reference evidence="2" key="1">
    <citation type="journal article" date="2020" name="Nature">
        <title>Giant virus diversity and host interactions through global metagenomics.</title>
        <authorList>
            <person name="Schulz F."/>
            <person name="Roux S."/>
            <person name="Paez-Espino D."/>
            <person name="Jungbluth S."/>
            <person name="Walsh D.A."/>
            <person name="Denef V.J."/>
            <person name="McMahon K.D."/>
            <person name="Konstantinidis K.T."/>
            <person name="Eloe-Fadrosh E.A."/>
            <person name="Kyrpides N.C."/>
            <person name="Woyke T."/>
        </authorList>
    </citation>
    <scope>NUCLEOTIDE SEQUENCE</scope>
    <source>
        <strain evidence="2">GVMAG-S-1024976-23</strain>
    </source>
</reference>
<keyword evidence="1" id="KW-0812">Transmembrane</keyword>
<proteinExistence type="predicted"/>
<evidence type="ECO:0000313" key="2">
    <source>
        <dbReference type="EMBL" id="QHS78767.1"/>
    </source>
</evidence>
<protein>
    <submittedName>
        <fullName evidence="2">Uncharacterized protein</fullName>
    </submittedName>
</protein>
<organism evidence="2">
    <name type="scientific">viral metagenome</name>
    <dbReference type="NCBI Taxonomy" id="1070528"/>
    <lineage>
        <taxon>unclassified sequences</taxon>
        <taxon>metagenomes</taxon>
        <taxon>organismal metagenomes</taxon>
    </lineage>
</organism>
<accession>A0A6C0AG44</accession>
<evidence type="ECO:0000256" key="1">
    <source>
        <dbReference type="SAM" id="Phobius"/>
    </source>
</evidence>
<keyword evidence="1" id="KW-1133">Transmembrane helix</keyword>
<dbReference type="EMBL" id="MN740603">
    <property type="protein sequence ID" value="QHS78767.1"/>
    <property type="molecule type" value="Genomic_DNA"/>
</dbReference>
<feature type="transmembrane region" description="Helical" evidence="1">
    <location>
        <begin position="48"/>
        <end position="66"/>
    </location>
</feature>